<keyword evidence="5" id="KW-1185">Reference proteome</keyword>
<dbReference type="RefSeq" id="WP_258790948.1">
    <property type="nucleotide sequence ID" value="NZ_JANUGQ010000039.1"/>
</dbReference>
<name>A0ABT2CQS7_9ACTN</name>
<comment type="caution">
    <text evidence="4">The sequence shown here is derived from an EMBL/GenBank/DDBJ whole genome shotgun (WGS) entry which is preliminary data.</text>
</comment>
<dbReference type="Proteomes" id="UP001431313">
    <property type="component" value="Unassembled WGS sequence"/>
</dbReference>
<accession>A0ABT2CQS7</accession>
<dbReference type="InterPro" id="IPR000415">
    <property type="entry name" value="Nitroreductase-like"/>
</dbReference>
<evidence type="ECO:0000313" key="5">
    <source>
        <dbReference type="Proteomes" id="UP001431313"/>
    </source>
</evidence>
<dbReference type="InterPro" id="IPR054488">
    <property type="entry name" value="ThcOx_dom2"/>
</dbReference>
<dbReference type="Pfam" id="PF22767">
    <property type="entry name" value="ThcOx"/>
    <property type="match status" value="1"/>
</dbReference>
<evidence type="ECO:0000313" key="4">
    <source>
        <dbReference type="EMBL" id="MCS0639621.1"/>
    </source>
</evidence>
<gene>
    <name evidence="4" type="ORF">NX801_29090</name>
</gene>
<feature type="domain" description="Nitroreductase" evidence="2">
    <location>
        <begin position="386"/>
        <end position="485"/>
    </location>
</feature>
<protein>
    <submittedName>
        <fullName evidence="4">SagB family peptide dehydrogenase</fullName>
    </submittedName>
</protein>
<dbReference type="InterPro" id="IPR020051">
    <property type="entry name" value="SagB-type_dehydrogenase"/>
</dbReference>
<dbReference type="SUPFAM" id="SSF55469">
    <property type="entry name" value="FMN-dependent nitroreductase-like"/>
    <property type="match status" value="1"/>
</dbReference>
<dbReference type="Pfam" id="PF00881">
    <property type="entry name" value="Nitroreductase"/>
    <property type="match status" value="1"/>
</dbReference>
<reference evidence="4" key="1">
    <citation type="submission" date="2022-08" db="EMBL/GenBank/DDBJ databases">
        <authorList>
            <person name="Somphong A."/>
            <person name="Phongsopitanun W."/>
        </authorList>
    </citation>
    <scope>NUCLEOTIDE SEQUENCE</scope>
    <source>
        <strain evidence="4">LP05-1</strain>
    </source>
</reference>
<feature type="region of interest" description="Disordered" evidence="1">
    <location>
        <begin position="492"/>
        <end position="534"/>
    </location>
</feature>
<evidence type="ECO:0000259" key="2">
    <source>
        <dbReference type="Pfam" id="PF00881"/>
    </source>
</evidence>
<dbReference type="NCBIfam" id="TIGR03605">
    <property type="entry name" value="antibiot_sagB"/>
    <property type="match status" value="1"/>
</dbReference>
<proteinExistence type="predicted"/>
<organism evidence="4 5">
    <name type="scientific">Streptomyces pyxinae</name>
    <dbReference type="NCBI Taxonomy" id="2970734"/>
    <lineage>
        <taxon>Bacteria</taxon>
        <taxon>Bacillati</taxon>
        <taxon>Actinomycetota</taxon>
        <taxon>Actinomycetes</taxon>
        <taxon>Kitasatosporales</taxon>
        <taxon>Streptomycetaceae</taxon>
        <taxon>Streptomyces</taxon>
    </lineage>
</organism>
<dbReference type="Gene3D" id="3.40.109.10">
    <property type="entry name" value="NADH Oxidase"/>
    <property type="match status" value="1"/>
</dbReference>
<evidence type="ECO:0000259" key="3">
    <source>
        <dbReference type="Pfam" id="PF22767"/>
    </source>
</evidence>
<sequence length="534" mass="55293">MLIGHLAGTRLNELWSLRDDTFLDSGCDPSGGSGPVVLDTHWGELRLEAPGPAVREALRRMVTGPVSLRNVVADFPESGTVRPGTEVSAEATELLEVLRRIQHVVVRTVAVGSFPLLSVVPLSAQARFAPLPPPGNPPARLSRFTVLRHARDGLCLESPLSLHRAELLRPEASVLLVRLGGTAGGPAAAAPPEEWNVPALPDSFVDTALSYLAAAGLVVFAERGHGGRPGTPPRFGEDHDPALPSWAPDDLPTHARGRHGGAVGSVFEHVGRLPAEPVAGAAHGPPAVLLPCSGADEPAAGGPGSGTVLEGRPLPVGGTGELTAEQVGSLLDQVARVRSVRLPGPGGLGGCVHDERAHSGPGDPYTLELYLLVGKNTWPAPGAYHYDPVAHALESVDAVPEALAELSANAQAEAGLPEPPELLIAITARFRRASREFSGTACACLHKDVGALRRTLSLVATTMGLGSCALTAGDADAAPRALRLDRRTESGVGEFLIGPPASSGEEPRVPRGTGPPPCSGREPVPAWRGGAVRD</sequence>
<dbReference type="InterPro" id="IPR029479">
    <property type="entry name" value="Nitroreductase"/>
</dbReference>
<dbReference type="EMBL" id="JANUGQ010000039">
    <property type="protein sequence ID" value="MCS0639621.1"/>
    <property type="molecule type" value="Genomic_DNA"/>
</dbReference>
<feature type="domain" description="Cyanobactin oxidase ThcOx second" evidence="3">
    <location>
        <begin position="140"/>
        <end position="260"/>
    </location>
</feature>
<evidence type="ECO:0000256" key="1">
    <source>
        <dbReference type="SAM" id="MobiDB-lite"/>
    </source>
</evidence>